<dbReference type="Proteomes" id="UP001283361">
    <property type="component" value="Unassembled WGS sequence"/>
</dbReference>
<protein>
    <submittedName>
        <fullName evidence="1">Uncharacterized protein</fullName>
    </submittedName>
</protein>
<sequence length="141" mass="15620">MATVNQLFRPRSHEGHVTSARAKLLIIYKTSNPRSPTYQLVLYKRLSKYNLVIKAAAERVQKPHTSHGRAIYNAINRGEYYSVATLAVSYSGHTLSGSNDKTRQVAVDTRWTQPVIDTATRAAGLVPWHCAGATEVVSEPL</sequence>
<organism evidence="1 2">
    <name type="scientific">Elysia crispata</name>
    <name type="common">lettuce slug</name>
    <dbReference type="NCBI Taxonomy" id="231223"/>
    <lineage>
        <taxon>Eukaryota</taxon>
        <taxon>Metazoa</taxon>
        <taxon>Spiralia</taxon>
        <taxon>Lophotrochozoa</taxon>
        <taxon>Mollusca</taxon>
        <taxon>Gastropoda</taxon>
        <taxon>Heterobranchia</taxon>
        <taxon>Euthyneura</taxon>
        <taxon>Panpulmonata</taxon>
        <taxon>Sacoglossa</taxon>
        <taxon>Placobranchoidea</taxon>
        <taxon>Plakobranchidae</taxon>
        <taxon>Elysia</taxon>
    </lineage>
</organism>
<keyword evidence="2" id="KW-1185">Reference proteome</keyword>
<evidence type="ECO:0000313" key="1">
    <source>
        <dbReference type="EMBL" id="KAK3738500.1"/>
    </source>
</evidence>
<dbReference type="EMBL" id="JAWDGP010006596">
    <property type="protein sequence ID" value="KAK3738500.1"/>
    <property type="molecule type" value="Genomic_DNA"/>
</dbReference>
<comment type="caution">
    <text evidence="1">The sequence shown here is derived from an EMBL/GenBank/DDBJ whole genome shotgun (WGS) entry which is preliminary data.</text>
</comment>
<dbReference type="AlphaFoldDB" id="A0AAE1CVA7"/>
<accession>A0AAE1CVA7</accession>
<reference evidence="1" key="1">
    <citation type="journal article" date="2023" name="G3 (Bethesda)">
        <title>A reference genome for the long-term kleptoplast-retaining sea slug Elysia crispata morphotype clarki.</title>
        <authorList>
            <person name="Eastman K.E."/>
            <person name="Pendleton A.L."/>
            <person name="Shaikh M.A."/>
            <person name="Suttiyut T."/>
            <person name="Ogas R."/>
            <person name="Tomko P."/>
            <person name="Gavelis G."/>
            <person name="Widhalm J.R."/>
            <person name="Wisecaver J.H."/>
        </authorList>
    </citation>
    <scope>NUCLEOTIDE SEQUENCE</scope>
    <source>
        <strain evidence="1">ECLA1</strain>
    </source>
</reference>
<gene>
    <name evidence="1" type="ORF">RRG08_034789</name>
</gene>
<name>A0AAE1CVA7_9GAST</name>
<evidence type="ECO:0000313" key="2">
    <source>
        <dbReference type="Proteomes" id="UP001283361"/>
    </source>
</evidence>
<proteinExistence type="predicted"/>